<dbReference type="RefSeq" id="WP_174626931.1">
    <property type="nucleotide sequence ID" value="NZ_CADCXN010000091.1"/>
</dbReference>
<proteinExistence type="predicted"/>
<dbReference type="AlphaFoldDB" id="A0A8S0XKL1"/>
<accession>A0A8S0XKL1</accession>
<reference evidence="1 2" key="1">
    <citation type="submission" date="2020-02" db="EMBL/GenBank/DDBJ databases">
        <authorList>
            <person name="Hogendoorn C."/>
        </authorList>
    </citation>
    <scope>NUCLEOTIDE SEQUENCE [LARGE SCALE GENOMIC DNA]</scope>
    <source>
        <strain evidence="1">METHB21</strain>
    </source>
</reference>
<sequence>MPWLKWMPWRFVLRRLARSHGFLDPMTVLAGLQRFAQPSEVDQPVELLRAGALFHARGLINSRVIQHNLDWVWPYWIERQFDPADDAFVPRAFSITHVNLTHRNWTAIGWPECPDLPIIDPRGLLTPIYDGWSLDGWVIASDGELLLPSRADATIQRLELSQGPVVTTETTQGDLWLLTRASVEPVSESLVCQLQLEARSSRPGWLAVALRPYNPEGVSFINRIELVPERTGWLVDGKCKIAFSAPVDRHHVSDYRGGDVSIHLNDREDQQQTECDVGMATAAALFKLEAGQSRTITVHVPLQWTNKTAASAATWTSSLQGACALRIPDRRFQFLYDAGLHTLVLHSADDIYPGPYTYKRFWFRDAAFILHALLCAGFNERVERALDRFPARQTPTGYFRSQDGEWDSNGEALWIMRRFCEVTNRPPKADWWLAARRGANWIVRKRLKGEGQALQAGLFPAGFSAEHLGPNDYYYWDDFWGIAGLHAAAALAGYLGDKTLGQTFKHEAQDFRQALERSLDLVAERTGGAAMPASPYRRLDAGAIGSLAGGYPLQLQPPDDLRLSATVEFLLKNCFFGGGFFQDMIHSGINAYLTLHVAQVLLRAGDMRYRELMDAVAGMASPTGQWPEAIHPRTGGGCMGDGQHVWAAAEWILMMRHCFLREEGEALIMGEGIFPAWLSHKETLSFGPAPTAFGTVSMTIEPEKPASPEAIKIRWQAIWHGQPPKIELRLPGFVHSRVLPGETSARLIKVI</sequence>
<dbReference type="SUPFAM" id="SSF48208">
    <property type="entry name" value="Six-hairpin glycosidases"/>
    <property type="match status" value="1"/>
</dbReference>
<name>A0A8S0XKL1_9GAMM</name>
<dbReference type="InterPro" id="IPR012341">
    <property type="entry name" value="6hp_glycosidase-like_sf"/>
</dbReference>
<dbReference type="InterPro" id="IPR008928">
    <property type="entry name" value="6-hairpin_glycosidase_sf"/>
</dbReference>
<dbReference type="GO" id="GO:0005975">
    <property type="term" value="P:carbohydrate metabolic process"/>
    <property type="evidence" value="ECO:0007669"/>
    <property type="project" value="InterPro"/>
</dbReference>
<keyword evidence="2" id="KW-1185">Reference proteome</keyword>
<dbReference type="Proteomes" id="UP000494216">
    <property type="component" value="Unassembled WGS sequence"/>
</dbReference>
<dbReference type="EMBL" id="CADCXN010000091">
    <property type="protein sequence ID" value="CAA9892132.1"/>
    <property type="molecule type" value="Genomic_DNA"/>
</dbReference>
<dbReference type="Gene3D" id="1.50.10.10">
    <property type="match status" value="1"/>
</dbReference>
<organism evidence="1 2">
    <name type="scientific">Candidatus Methylobacter favarea</name>
    <dbReference type="NCBI Taxonomy" id="2707345"/>
    <lineage>
        <taxon>Bacteria</taxon>
        <taxon>Pseudomonadati</taxon>
        <taxon>Pseudomonadota</taxon>
        <taxon>Gammaproteobacteria</taxon>
        <taxon>Methylococcales</taxon>
        <taxon>Methylococcaceae</taxon>
        <taxon>Methylobacter</taxon>
    </lineage>
</organism>
<comment type="caution">
    <text evidence="1">The sequence shown here is derived from an EMBL/GenBank/DDBJ whole genome shotgun (WGS) entry which is preliminary data.</text>
</comment>
<protein>
    <submittedName>
        <fullName evidence="1">Uncharacterized protein</fullName>
    </submittedName>
</protein>
<evidence type="ECO:0000313" key="1">
    <source>
        <dbReference type="EMBL" id="CAA9892132.1"/>
    </source>
</evidence>
<gene>
    <name evidence="1" type="ORF">METHB2_60024</name>
</gene>
<evidence type="ECO:0000313" key="2">
    <source>
        <dbReference type="Proteomes" id="UP000494216"/>
    </source>
</evidence>